<proteinExistence type="predicted"/>
<keyword evidence="2" id="KW-1185">Reference proteome</keyword>
<evidence type="ECO:0000313" key="2">
    <source>
        <dbReference type="Proteomes" id="UP000483018"/>
    </source>
</evidence>
<organism evidence="1 2">
    <name type="scientific">Defluviitalea raffinosedens</name>
    <dbReference type="NCBI Taxonomy" id="1450156"/>
    <lineage>
        <taxon>Bacteria</taxon>
        <taxon>Bacillati</taxon>
        <taxon>Bacillota</taxon>
        <taxon>Clostridia</taxon>
        <taxon>Lachnospirales</taxon>
        <taxon>Defluviitaleaceae</taxon>
        <taxon>Defluviitalea</taxon>
    </lineage>
</organism>
<dbReference type="Proteomes" id="UP000483018">
    <property type="component" value="Unassembled WGS sequence"/>
</dbReference>
<comment type="caution">
    <text evidence="1">The sequence shown here is derived from an EMBL/GenBank/DDBJ whole genome shotgun (WGS) entry which is preliminary data.</text>
</comment>
<gene>
    <name evidence="1" type="ORF">GND95_08315</name>
</gene>
<dbReference type="AlphaFoldDB" id="A0A7C8HEH2"/>
<evidence type="ECO:0000313" key="1">
    <source>
        <dbReference type="EMBL" id="KAE9634111.1"/>
    </source>
</evidence>
<sequence length="128" mass="14453">MSKKKNAAIALAQPISIMRWTSMKLKKTGSALLISRLKILKLPLSNEDKKSIYTYIKQTRLYDEKLSIYKLNAPLMDTSSEIGRARAFIPEWLEDQIITKSLLQGQVALDIRSGLVNQIDVIVDTSCL</sequence>
<reference evidence="1 2" key="1">
    <citation type="submission" date="2019-12" db="EMBL/GenBank/DDBJ databases">
        <title>Defluviitalea raffinosedens, isolated from a biogas fermenter, genome sequencing and characterization.</title>
        <authorList>
            <person name="Rettenmaier R."/>
            <person name="Schneider M."/>
            <person name="Neuhaus K."/>
            <person name="Liebl W."/>
            <person name="Zverlov V."/>
        </authorList>
    </citation>
    <scope>NUCLEOTIDE SEQUENCE [LARGE SCALE GENOMIC DNA]</scope>
    <source>
        <strain evidence="1 2">249c-K6</strain>
    </source>
</reference>
<protein>
    <submittedName>
        <fullName evidence="1">Uncharacterized protein</fullName>
    </submittedName>
</protein>
<name>A0A7C8HEH2_9FIRM</name>
<dbReference type="EMBL" id="WSLF01000006">
    <property type="protein sequence ID" value="KAE9634111.1"/>
    <property type="molecule type" value="Genomic_DNA"/>
</dbReference>
<accession>A0A7C8HEH2</accession>